<reference evidence="1" key="1">
    <citation type="submission" date="2020-06" db="EMBL/GenBank/DDBJ databases">
        <authorList>
            <person name="Li T."/>
            <person name="Hu X."/>
            <person name="Zhang T."/>
            <person name="Song X."/>
            <person name="Zhang H."/>
            <person name="Dai N."/>
            <person name="Sheng W."/>
            <person name="Hou X."/>
            <person name="Wei L."/>
        </authorList>
    </citation>
    <scope>NUCLEOTIDE SEQUENCE</scope>
    <source>
        <strain evidence="1">3651</strain>
        <tissue evidence="1">Leaf</tissue>
    </source>
</reference>
<dbReference type="EMBL" id="JACGWO010000006">
    <property type="protein sequence ID" value="KAK4424826.1"/>
    <property type="molecule type" value="Genomic_DNA"/>
</dbReference>
<evidence type="ECO:0000313" key="2">
    <source>
        <dbReference type="Proteomes" id="UP001293254"/>
    </source>
</evidence>
<sequence>MAGGTVRASSGLWKSDLIDDAFSVEDAECTKAIPPSILRASNRPVWLPKKNDRFTVRSAHHLAVSLKDIVVASSSNPFYDRLEICTFWKSLWKRRIPQRLKESLGFNEPPLVNNFYMDDEWRELDPLAVVSDACRSLSEFKSFSRLLSTRPASPRRSKC</sequence>
<dbReference type="Proteomes" id="UP001293254">
    <property type="component" value="Unassembled WGS sequence"/>
</dbReference>
<protein>
    <submittedName>
        <fullName evidence="1">Uncharacterized protein</fullName>
    </submittedName>
</protein>
<dbReference type="AlphaFoldDB" id="A0AAE1Y6X5"/>
<accession>A0AAE1Y6X5</accession>
<organism evidence="1 2">
    <name type="scientific">Sesamum alatum</name>
    <dbReference type="NCBI Taxonomy" id="300844"/>
    <lineage>
        <taxon>Eukaryota</taxon>
        <taxon>Viridiplantae</taxon>
        <taxon>Streptophyta</taxon>
        <taxon>Embryophyta</taxon>
        <taxon>Tracheophyta</taxon>
        <taxon>Spermatophyta</taxon>
        <taxon>Magnoliopsida</taxon>
        <taxon>eudicotyledons</taxon>
        <taxon>Gunneridae</taxon>
        <taxon>Pentapetalae</taxon>
        <taxon>asterids</taxon>
        <taxon>lamiids</taxon>
        <taxon>Lamiales</taxon>
        <taxon>Pedaliaceae</taxon>
        <taxon>Sesamum</taxon>
    </lineage>
</organism>
<gene>
    <name evidence="1" type="ORF">Salat_1676200</name>
</gene>
<comment type="caution">
    <text evidence="1">The sequence shown here is derived from an EMBL/GenBank/DDBJ whole genome shotgun (WGS) entry which is preliminary data.</text>
</comment>
<reference evidence="1" key="2">
    <citation type="journal article" date="2024" name="Plant">
        <title>Genomic evolution and insights into agronomic trait innovations of Sesamum species.</title>
        <authorList>
            <person name="Miao H."/>
            <person name="Wang L."/>
            <person name="Qu L."/>
            <person name="Liu H."/>
            <person name="Sun Y."/>
            <person name="Le M."/>
            <person name="Wang Q."/>
            <person name="Wei S."/>
            <person name="Zheng Y."/>
            <person name="Lin W."/>
            <person name="Duan Y."/>
            <person name="Cao H."/>
            <person name="Xiong S."/>
            <person name="Wang X."/>
            <person name="Wei L."/>
            <person name="Li C."/>
            <person name="Ma Q."/>
            <person name="Ju M."/>
            <person name="Zhao R."/>
            <person name="Li G."/>
            <person name="Mu C."/>
            <person name="Tian Q."/>
            <person name="Mei H."/>
            <person name="Zhang T."/>
            <person name="Gao T."/>
            <person name="Zhang H."/>
        </authorList>
    </citation>
    <scope>NUCLEOTIDE SEQUENCE</scope>
    <source>
        <strain evidence="1">3651</strain>
    </source>
</reference>
<evidence type="ECO:0000313" key="1">
    <source>
        <dbReference type="EMBL" id="KAK4424826.1"/>
    </source>
</evidence>
<name>A0AAE1Y6X5_9LAMI</name>
<keyword evidence="2" id="KW-1185">Reference proteome</keyword>
<proteinExistence type="predicted"/>